<gene>
    <name evidence="1" type="ORF">LMG3431_00900</name>
</gene>
<name>A0A6S6Z459_9BURK</name>
<dbReference type="AlphaFoldDB" id="A0A6S6Z459"/>
<sequence length="440" mass="49105">MNLRLLASGAAIVIAGVIGYGIYQLVPLGKPLARSEVIGELNGLPLASFSRVSLQRFGERQLLIGQRLVSGKEMASLEKAPLLDAQVPALGTRQQNPWQLADTRNLIYGGQGTGVFELLGSISGDSGVSLIGSPQGRTLYLVTGTPRAPRQDEPLAAWETLRSDDLGQTWSYDPDVVLGAPQQYTVFLTQDRVIALERHDAGQRLLVSEDRARHWSATLLDEQVWPDAEAFERSFHEKAGKEGGARASDQLAYDWSLYPLDDKRAVGWSWRTRISLNASEKNEVLETRRFEVEFQNGASPAFRITQRVPPVPAPAPDARYTRDQTVFETSGDAIYELDKAERAWHRRGVSPTVQGKRSWIDDAWFGHKAWVIKTYADHLFSFNEYTKTYFTSRNQGKTWRAFQIPQDVETGLLGMDASGEALLSLAERDGKTVIRRYPLD</sequence>
<proteinExistence type="predicted"/>
<dbReference type="InterPro" id="IPR036278">
    <property type="entry name" value="Sialidase_sf"/>
</dbReference>
<dbReference type="EMBL" id="CADIJX010000001">
    <property type="protein sequence ID" value="CAB3629550.1"/>
    <property type="molecule type" value="Genomic_DNA"/>
</dbReference>
<keyword evidence="2" id="KW-1185">Reference proteome</keyword>
<accession>A0A6S6Z459</accession>
<dbReference type="SUPFAM" id="SSF50939">
    <property type="entry name" value="Sialidases"/>
    <property type="match status" value="1"/>
</dbReference>
<evidence type="ECO:0000313" key="1">
    <source>
        <dbReference type="EMBL" id="CAB3629550.1"/>
    </source>
</evidence>
<protein>
    <recommendedName>
        <fullName evidence="3">Exo-alpha-sialidase</fullName>
    </recommendedName>
</protein>
<evidence type="ECO:0008006" key="3">
    <source>
        <dbReference type="Google" id="ProtNLM"/>
    </source>
</evidence>
<reference evidence="1 2" key="1">
    <citation type="submission" date="2020-04" db="EMBL/GenBank/DDBJ databases">
        <authorList>
            <person name="De Canck E."/>
        </authorList>
    </citation>
    <scope>NUCLEOTIDE SEQUENCE [LARGE SCALE GENOMIC DNA]</scope>
    <source>
        <strain evidence="1 2">LMG 3431</strain>
    </source>
</reference>
<organism evidence="1 2">
    <name type="scientific">Achromobacter pestifer</name>
    <dbReference type="NCBI Taxonomy" id="1353889"/>
    <lineage>
        <taxon>Bacteria</taxon>
        <taxon>Pseudomonadati</taxon>
        <taxon>Pseudomonadota</taxon>
        <taxon>Betaproteobacteria</taxon>
        <taxon>Burkholderiales</taxon>
        <taxon>Alcaligenaceae</taxon>
        <taxon>Achromobacter</taxon>
    </lineage>
</organism>
<evidence type="ECO:0000313" key="2">
    <source>
        <dbReference type="Proteomes" id="UP000494108"/>
    </source>
</evidence>
<dbReference type="Proteomes" id="UP000494108">
    <property type="component" value="Unassembled WGS sequence"/>
</dbReference>
<dbReference type="RefSeq" id="WP_175173205.1">
    <property type="nucleotide sequence ID" value="NZ_CADIJX010000001.1"/>
</dbReference>